<comment type="caution">
    <text evidence="1">The sequence shown here is derived from an EMBL/GenBank/DDBJ whole genome shotgun (WGS) entry which is preliminary data.</text>
</comment>
<protein>
    <submittedName>
        <fullName evidence="1">Uncharacterized protein</fullName>
    </submittedName>
</protein>
<accession>A0ABD0VJQ7</accession>
<sequence>MPEHGRASTQAEVGAGDPAAVADNLYTLSLRAIHNFNPSRPPTHKIQDIIQSKYDAPYLSWKKIPKEIRDMWFREFQKDFRWFLEHGTRIITNFERKGSTCLRDMFIYIRSPGNIQYALEREYG</sequence>
<name>A0ABD0VJQ7_DENTH</name>
<keyword evidence="2" id="KW-1185">Reference proteome</keyword>
<dbReference type="Proteomes" id="UP001552299">
    <property type="component" value="Unassembled WGS sequence"/>
</dbReference>
<organism evidence="1 2">
    <name type="scientific">Dendrobium thyrsiflorum</name>
    <name type="common">Pinecone-like raceme dendrobium</name>
    <name type="synonym">Orchid</name>
    <dbReference type="NCBI Taxonomy" id="117978"/>
    <lineage>
        <taxon>Eukaryota</taxon>
        <taxon>Viridiplantae</taxon>
        <taxon>Streptophyta</taxon>
        <taxon>Embryophyta</taxon>
        <taxon>Tracheophyta</taxon>
        <taxon>Spermatophyta</taxon>
        <taxon>Magnoliopsida</taxon>
        <taxon>Liliopsida</taxon>
        <taxon>Asparagales</taxon>
        <taxon>Orchidaceae</taxon>
        <taxon>Epidendroideae</taxon>
        <taxon>Malaxideae</taxon>
        <taxon>Dendrobiinae</taxon>
        <taxon>Dendrobium</taxon>
    </lineage>
</organism>
<evidence type="ECO:0000313" key="1">
    <source>
        <dbReference type="EMBL" id="KAL0925389.1"/>
    </source>
</evidence>
<proteinExistence type="predicted"/>
<dbReference type="AlphaFoldDB" id="A0ABD0VJQ7"/>
<gene>
    <name evidence="1" type="ORF">M5K25_003715</name>
</gene>
<reference evidence="1 2" key="1">
    <citation type="journal article" date="2024" name="Plant Biotechnol. J.">
        <title>Dendrobium thyrsiflorum genome and its molecular insights into genes involved in important horticultural traits.</title>
        <authorList>
            <person name="Chen B."/>
            <person name="Wang J.Y."/>
            <person name="Zheng P.J."/>
            <person name="Li K.L."/>
            <person name="Liang Y.M."/>
            <person name="Chen X.F."/>
            <person name="Zhang C."/>
            <person name="Zhao X."/>
            <person name="He X."/>
            <person name="Zhang G.Q."/>
            <person name="Liu Z.J."/>
            <person name="Xu Q."/>
        </authorList>
    </citation>
    <scope>NUCLEOTIDE SEQUENCE [LARGE SCALE GENOMIC DNA]</scope>
    <source>
        <strain evidence="1">GZMU011</strain>
    </source>
</reference>
<evidence type="ECO:0000313" key="2">
    <source>
        <dbReference type="Proteomes" id="UP001552299"/>
    </source>
</evidence>
<dbReference type="EMBL" id="JANQDX010000004">
    <property type="protein sequence ID" value="KAL0925389.1"/>
    <property type="molecule type" value="Genomic_DNA"/>
</dbReference>